<dbReference type="NCBIfam" id="NF004283">
    <property type="entry name" value="PRK05692.1"/>
    <property type="match status" value="1"/>
</dbReference>
<evidence type="ECO:0000256" key="1">
    <source>
        <dbReference type="ARBA" id="ARBA00009405"/>
    </source>
</evidence>
<dbReference type="InterPro" id="IPR000891">
    <property type="entry name" value="PYR_CT"/>
</dbReference>
<dbReference type="FunFam" id="3.20.20.70:FF:000071">
    <property type="entry name" value="Hydroxymethylglutaryl-CoA lyase"/>
    <property type="match status" value="1"/>
</dbReference>
<dbReference type="GO" id="GO:0046951">
    <property type="term" value="P:ketone body biosynthetic process"/>
    <property type="evidence" value="ECO:0007669"/>
    <property type="project" value="TreeGrafter"/>
</dbReference>
<gene>
    <name evidence="6" type="ORF">HD597_004512</name>
</gene>
<dbReference type="InterPro" id="IPR043594">
    <property type="entry name" value="HMGL"/>
</dbReference>
<evidence type="ECO:0000259" key="5">
    <source>
        <dbReference type="PROSITE" id="PS50991"/>
    </source>
</evidence>
<evidence type="ECO:0000313" key="6">
    <source>
        <dbReference type="EMBL" id="MCP2357492.1"/>
    </source>
</evidence>
<dbReference type="AlphaFoldDB" id="A0A9X2GGZ7"/>
<keyword evidence="2" id="KW-0479">Metal-binding</keyword>
<dbReference type="EMBL" id="JAMZEB010000002">
    <property type="protein sequence ID" value="MCP2357492.1"/>
    <property type="molecule type" value="Genomic_DNA"/>
</dbReference>
<dbReference type="PANTHER" id="PTHR42738">
    <property type="entry name" value="HYDROXYMETHYLGLUTARYL-COA LYASE"/>
    <property type="match status" value="1"/>
</dbReference>
<dbReference type="Gene3D" id="3.20.20.70">
    <property type="entry name" value="Aldolase class I"/>
    <property type="match status" value="1"/>
</dbReference>
<evidence type="ECO:0000256" key="4">
    <source>
        <dbReference type="SAM" id="MobiDB-lite"/>
    </source>
</evidence>
<name>A0A9X2GGZ7_9ACTN</name>
<dbReference type="CDD" id="cd07938">
    <property type="entry name" value="DRE_TIM_HMGL"/>
    <property type="match status" value="1"/>
</dbReference>
<dbReference type="Pfam" id="PF00682">
    <property type="entry name" value="HMGL-like"/>
    <property type="match status" value="1"/>
</dbReference>
<dbReference type="GO" id="GO:0004419">
    <property type="term" value="F:hydroxymethylglutaryl-CoA lyase activity"/>
    <property type="evidence" value="ECO:0007669"/>
    <property type="project" value="UniProtKB-EC"/>
</dbReference>
<dbReference type="RefSeq" id="WP_253744614.1">
    <property type="nucleotide sequence ID" value="NZ_BAABKA010000015.1"/>
</dbReference>
<organism evidence="6 7">
    <name type="scientific">Nonomuraea thailandensis</name>
    <dbReference type="NCBI Taxonomy" id="1188745"/>
    <lineage>
        <taxon>Bacteria</taxon>
        <taxon>Bacillati</taxon>
        <taxon>Actinomycetota</taxon>
        <taxon>Actinomycetes</taxon>
        <taxon>Streptosporangiales</taxon>
        <taxon>Streptosporangiaceae</taxon>
        <taxon>Nonomuraea</taxon>
    </lineage>
</organism>
<keyword evidence="7" id="KW-1185">Reference proteome</keyword>
<dbReference type="PROSITE" id="PS50991">
    <property type="entry name" value="PYR_CT"/>
    <property type="match status" value="1"/>
</dbReference>
<sequence>MRTGATGAGVPDAGTTSAGVPGADATGAAQVTVVEVGPRDGLQNEPVTLGTDDKVAYVEALAEAGLTRIEAVGFAHPRLVPQLADAEQVMAEVPRRDGLSYIGLVLNARGLERALSAGVDEVNVVLVATETFSRRNQNMTVAEALASFAGIAARASGLRVTATIGAAFGCPFEGEVGIGHVAELARRCAEAGADEIALADTIGVGVPADVRRLVSAVRERTSLPLRFHFHNTRNTGYANALAAVEAGASALDASSGGLGGCPFAPAATGNIATEDLSYALHRSGIGTGVRLDRLVTAASFVGERLGKQVPALLGRAGDFPPAQAREADDFPPAQAREADDFPPTQAREADGSPPARARAREAGG</sequence>
<dbReference type="InterPro" id="IPR013785">
    <property type="entry name" value="Aldolase_TIM"/>
</dbReference>
<evidence type="ECO:0000256" key="3">
    <source>
        <dbReference type="ARBA" id="ARBA00023239"/>
    </source>
</evidence>
<proteinExistence type="inferred from homology"/>
<feature type="domain" description="Pyruvate carboxyltransferase" evidence="5">
    <location>
        <begin position="31"/>
        <end position="295"/>
    </location>
</feature>
<dbReference type="PANTHER" id="PTHR42738:SF7">
    <property type="entry name" value="HYDROXYMETHYLGLUTARYL-COA LYASE"/>
    <property type="match status" value="1"/>
</dbReference>
<dbReference type="GO" id="GO:0006552">
    <property type="term" value="P:L-leucine catabolic process"/>
    <property type="evidence" value="ECO:0007669"/>
    <property type="project" value="TreeGrafter"/>
</dbReference>
<dbReference type="EC" id="4.1.3.4" evidence="6"/>
<evidence type="ECO:0000256" key="2">
    <source>
        <dbReference type="ARBA" id="ARBA00022723"/>
    </source>
</evidence>
<comment type="similarity">
    <text evidence="1">Belongs to the HMG-CoA lyase family.</text>
</comment>
<dbReference type="Proteomes" id="UP001139648">
    <property type="component" value="Unassembled WGS sequence"/>
</dbReference>
<dbReference type="GO" id="GO:0046872">
    <property type="term" value="F:metal ion binding"/>
    <property type="evidence" value="ECO:0007669"/>
    <property type="project" value="UniProtKB-KW"/>
</dbReference>
<accession>A0A9X2GGZ7</accession>
<reference evidence="6" key="1">
    <citation type="submission" date="2022-06" db="EMBL/GenBank/DDBJ databases">
        <title>Sequencing the genomes of 1000 actinobacteria strains.</title>
        <authorList>
            <person name="Klenk H.-P."/>
        </authorList>
    </citation>
    <scope>NUCLEOTIDE SEQUENCE</scope>
    <source>
        <strain evidence="6">DSM 46694</strain>
    </source>
</reference>
<dbReference type="SUPFAM" id="SSF51569">
    <property type="entry name" value="Aldolase"/>
    <property type="match status" value="1"/>
</dbReference>
<keyword evidence="3 6" id="KW-0456">Lyase</keyword>
<feature type="region of interest" description="Disordered" evidence="4">
    <location>
        <begin position="1"/>
        <end position="22"/>
    </location>
</feature>
<comment type="caution">
    <text evidence="6">The sequence shown here is derived from an EMBL/GenBank/DDBJ whole genome shotgun (WGS) entry which is preliminary data.</text>
</comment>
<feature type="region of interest" description="Disordered" evidence="4">
    <location>
        <begin position="316"/>
        <end position="364"/>
    </location>
</feature>
<protein>
    <submittedName>
        <fullName evidence="6">Hydroxymethylglutaryl-CoA lyase</fullName>
        <ecNumber evidence="6">4.1.3.4</ecNumber>
    </submittedName>
</protein>
<evidence type="ECO:0000313" key="7">
    <source>
        <dbReference type="Proteomes" id="UP001139648"/>
    </source>
</evidence>